<dbReference type="FunFam" id="1.10.760.10:FF:000026">
    <property type="entry name" value="Cytochrome C, membrane-bound"/>
    <property type="match status" value="1"/>
</dbReference>
<keyword evidence="9 11" id="KW-0408">Iron</keyword>
<reference evidence="13 14" key="1">
    <citation type="submission" date="2019-12" db="EMBL/GenBank/DDBJ databases">
        <title>Roseobacter cerasinus sp. nov., isolated from seawater around aquaculture.</title>
        <authorList>
            <person name="Muramatsu S."/>
            <person name="Takabe Y."/>
            <person name="Mori K."/>
            <person name="Takaichi S."/>
            <person name="Hanada S."/>
        </authorList>
    </citation>
    <scope>NUCLEOTIDE SEQUENCE [LARGE SCALE GENOMIC DNA]</scope>
    <source>
        <strain evidence="13 14">AI77</strain>
    </source>
</reference>
<evidence type="ECO:0000256" key="11">
    <source>
        <dbReference type="PROSITE-ProRule" id="PRU00433"/>
    </source>
</evidence>
<evidence type="ECO:0000256" key="10">
    <source>
        <dbReference type="ARBA" id="ARBA00023136"/>
    </source>
</evidence>
<dbReference type="Gene3D" id="1.10.760.10">
    <property type="entry name" value="Cytochrome c-like domain"/>
    <property type="match status" value="1"/>
</dbReference>
<organism evidence="13 14">
    <name type="scientific">Roseobacter cerasinus</name>
    <dbReference type="NCBI Taxonomy" id="2602289"/>
    <lineage>
        <taxon>Bacteria</taxon>
        <taxon>Pseudomonadati</taxon>
        <taxon>Pseudomonadota</taxon>
        <taxon>Alphaproteobacteria</taxon>
        <taxon>Rhodobacterales</taxon>
        <taxon>Roseobacteraceae</taxon>
        <taxon>Roseobacter</taxon>
    </lineage>
</organism>
<evidence type="ECO:0000313" key="14">
    <source>
        <dbReference type="Proteomes" id="UP000436522"/>
    </source>
</evidence>
<dbReference type="SUPFAM" id="SSF46626">
    <property type="entry name" value="Cytochrome c"/>
    <property type="match status" value="1"/>
</dbReference>
<evidence type="ECO:0000256" key="1">
    <source>
        <dbReference type="ARBA" id="ARBA00004162"/>
    </source>
</evidence>
<dbReference type="GO" id="GO:0005886">
    <property type="term" value="C:plasma membrane"/>
    <property type="evidence" value="ECO:0007669"/>
    <property type="project" value="UniProtKB-SubCell"/>
</dbReference>
<evidence type="ECO:0000256" key="9">
    <source>
        <dbReference type="ARBA" id="ARBA00023004"/>
    </source>
</evidence>
<dbReference type="InterPro" id="IPR009056">
    <property type="entry name" value="Cyt_c-like_dom"/>
</dbReference>
<dbReference type="PRINTS" id="PR00604">
    <property type="entry name" value="CYTCHRMECIAB"/>
</dbReference>
<dbReference type="InterPro" id="IPR036909">
    <property type="entry name" value="Cyt_c-like_dom_sf"/>
</dbReference>
<evidence type="ECO:0000256" key="6">
    <source>
        <dbReference type="ARBA" id="ARBA00022723"/>
    </source>
</evidence>
<dbReference type="GO" id="GO:0020037">
    <property type="term" value="F:heme binding"/>
    <property type="evidence" value="ECO:0007669"/>
    <property type="project" value="InterPro"/>
</dbReference>
<dbReference type="Pfam" id="PF00034">
    <property type="entry name" value="Cytochrom_C"/>
    <property type="match status" value="1"/>
</dbReference>
<evidence type="ECO:0000256" key="7">
    <source>
        <dbReference type="ARBA" id="ARBA00022982"/>
    </source>
</evidence>
<feature type="domain" description="Cytochrome c" evidence="12">
    <location>
        <begin position="67"/>
        <end position="166"/>
    </location>
</feature>
<proteinExistence type="predicted"/>
<keyword evidence="6 11" id="KW-0479">Metal-binding</keyword>
<name>A0A640VU06_9RHOB</name>
<dbReference type="EMBL" id="BLIV01000005">
    <property type="protein sequence ID" value="GFE51142.1"/>
    <property type="molecule type" value="Genomic_DNA"/>
</dbReference>
<dbReference type="PANTHER" id="PTHR11961">
    <property type="entry name" value="CYTOCHROME C"/>
    <property type="match status" value="1"/>
</dbReference>
<protein>
    <submittedName>
        <fullName evidence="13">Cytochrome c</fullName>
    </submittedName>
</protein>
<sequence>MFDTMTFTKAAGAVCGALLVFLLGKWAAEELYHVQSHGEASYVIEVEGGEEVAEVEEVDFATILAAADPEDGAKVFRKCSACHKLADGENGTGPHLYGVVGRDKGAVGGFNYSDTLASMEGAWTAENLNGFLERPSSYAPGTSMSFAGLKKVEERADLIAYLDSLAN</sequence>
<dbReference type="Proteomes" id="UP000436522">
    <property type="component" value="Unassembled WGS sequence"/>
</dbReference>
<evidence type="ECO:0000259" key="12">
    <source>
        <dbReference type="PROSITE" id="PS51007"/>
    </source>
</evidence>
<evidence type="ECO:0000256" key="8">
    <source>
        <dbReference type="ARBA" id="ARBA00022989"/>
    </source>
</evidence>
<dbReference type="GO" id="GO:0009055">
    <property type="term" value="F:electron transfer activity"/>
    <property type="evidence" value="ECO:0007669"/>
    <property type="project" value="InterPro"/>
</dbReference>
<dbReference type="OrthoDB" id="9779283at2"/>
<dbReference type="PROSITE" id="PS51007">
    <property type="entry name" value="CYTC"/>
    <property type="match status" value="1"/>
</dbReference>
<keyword evidence="4 11" id="KW-0349">Heme</keyword>
<keyword evidence="3" id="KW-1003">Cell membrane</keyword>
<keyword evidence="8" id="KW-1133">Transmembrane helix</keyword>
<comment type="caution">
    <text evidence="13">The sequence shown here is derived from an EMBL/GenBank/DDBJ whole genome shotgun (WGS) entry which is preliminary data.</text>
</comment>
<keyword evidence="10" id="KW-0472">Membrane</keyword>
<keyword evidence="5" id="KW-0812">Transmembrane</keyword>
<dbReference type="GO" id="GO:0046872">
    <property type="term" value="F:metal ion binding"/>
    <property type="evidence" value="ECO:0007669"/>
    <property type="project" value="UniProtKB-KW"/>
</dbReference>
<gene>
    <name evidence="13" type="ORF">So717_28950</name>
</gene>
<evidence type="ECO:0000256" key="4">
    <source>
        <dbReference type="ARBA" id="ARBA00022617"/>
    </source>
</evidence>
<accession>A0A640VU06</accession>
<evidence type="ECO:0000256" key="3">
    <source>
        <dbReference type="ARBA" id="ARBA00022475"/>
    </source>
</evidence>
<evidence type="ECO:0000256" key="2">
    <source>
        <dbReference type="ARBA" id="ARBA00022448"/>
    </source>
</evidence>
<comment type="subcellular location">
    <subcellularLocation>
        <location evidence="1">Cell membrane</location>
        <topology evidence="1">Single-pass membrane protein</topology>
    </subcellularLocation>
</comment>
<dbReference type="InterPro" id="IPR002327">
    <property type="entry name" value="Cyt_c_1A/1B"/>
</dbReference>
<dbReference type="AlphaFoldDB" id="A0A640VU06"/>
<keyword evidence="7" id="KW-0249">Electron transport</keyword>
<keyword evidence="14" id="KW-1185">Reference proteome</keyword>
<dbReference type="RefSeq" id="WP_159978553.1">
    <property type="nucleotide sequence ID" value="NZ_BLIV01000005.1"/>
</dbReference>
<evidence type="ECO:0000256" key="5">
    <source>
        <dbReference type="ARBA" id="ARBA00022692"/>
    </source>
</evidence>
<evidence type="ECO:0000313" key="13">
    <source>
        <dbReference type="EMBL" id="GFE51142.1"/>
    </source>
</evidence>
<keyword evidence="2" id="KW-0813">Transport</keyword>